<dbReference type="InterPro" id="IPR000618">
    <property type="entry name" value="Insect_cuticle"/>
</dbReference>
<dbReference type="Proteomes" id="UP000192223">
    <property type="component" value="Unplaced"/>
</dbReference>
<dbReference type="GeneID" id="108742131"/>
<dbReference type="OrthoDB" id="6365759at2759"/>
<organism evidence="4 5">
    <name type="scientific">Agrilus planipennis</name>
    <name type="common">Emerald ash borer</name>
    <name type="synonym">Agrilus marcopoli</name>
    <dbReference type="NCBI Taxonomy" id="224129"/>
    <lineage>
        <taxon>Eukaryota</taxon>
        <taxon>Metazoa</taxon>
        <taxon>Ecdysozoa</taxon>
        <taxon>Arthropoda</taxon>
        <taxon>Hexapoda</taxon>
        <taxon>Insecta</taxon>
        <taxon>Pterygota</taxon>
        <taxon>Neoptera</taxon>
        <taxon>Endopterygota</taxon>
        <taxon>Coleoptera</taxon>
        <taxon>Polyphaga</taxon>
        <taxon>Elateriformia</taxon>
        <taxon>Buprestoidea</taxon>
        <taxon>Buprestidae</taxon>
        <taxon>Agrilinae</taxon>
        <taxon>Agrilus</taxon>
    </lineage>
</organism>
<name>A0A1W4XJX6_AGRPL</name>
<dbReference type="GO" id="GO:0062129">
    <property type="term" value="C:chitin-based extracellular matrix"/>
    <property type="evidence" value="ECO:0007669"/>
    <property type="project" value="TreeGrafter"/>
</dbReference>
<feature type="signal peptide" evidence="3">
    <location>
        <begin position="1"/>
        <end position="15"/>
    </location>
</feature>
<evidence type="ECO:0000256" key="3">
    <source>
        <dbReference type="SAM" id="SignalP"/>
    </source>
</evidence>
<dbReference type="PANTHER" id="PTHR10380">
    <property type="entry name" value="CUTICLE PROTEIN"/>
    <property type="match status" value="1"/>
</dbReference>
<evidence type="ECO:0000256" key="2">
    <source>
        <dbReference type="PROSITE-ProRule" id="PRU00497"/>
    </source>
</evidence>
<dbReference type="GO" id="GO:0008010">
    <property type="term" value="F:structural constituent of chitin-based larval cuticle"/>
    <property type="evidence" value="ECO:0007669"/>
    <property type="project" value="TreeGrafter"/>
</dbReference>
<evidence type="ECO:0000256" key="1">
    <source>
        <dbReference type="ARBA" id="ARBA00022460"/>
    </source>
</evidence>
<dbReference type="InterPro" id="IPR031311">
    <property type="entry name" value="CHIT_BIND_RR_consensus"/>
</dbReference>
<reference evidence="5" key="1">
    <citation type="submission" date="2025-08" db="UniProtKB">
        <authorList>
            <consortium name="RefSeq"/>
        </authorList>
    </citation>
    <scope>IDENTIFICATION</scope>
    <source>
        <tissue evidence="5">Entire body</tissue>
    </source>
</reference>
<dbReference type="InterPro" id="IPR050468">
    <property type="entry name" value="Cuticle_Struct_Prot"/>
</dbReference>
<proteinExistence type="predicted"/>
<dbReference type="STRING" id="224129.A0A1W4XJX6"/>
<dbReference type="AlphaFoldDB" id="A0A1W4XJX6"/>
<dbReference type="RefSeq" id="XP_018332690.1">
    <property type="nucleotide sequence ID" value="XM_018477188.1"/>
</dbReference>
<gene>
    <name evidence="5" type="primary">LOC108742131</name>
</gene>
<dbReference type="PROSITE" id="PS00233">
    <property type="entry name" value="CHIT_BIND_RR_1"/>
    <property type="match status" value="1"/>
</dbReference>
<keyword evidence="1 2" id="KW-0193">Cuticle</keyword>
<dbReference type="PRINTS" id="PR00947">
    <property type="entry name" value="CUTICLE"/>
</dbReference>
<dbReference type="PROSITE" id="PS51155">
    <property type="entry name" value="CHIT_BIND_RR_2"/>
    <property type="match status" value="1"/>
</dbReference>
<dbReference type="Pfam" id="PF00379">
    <property type="entry name" value="Chitin_bind_4"/>
    <property type="match status" value="1"/>
</dbReference>
<feature type="chain" id="PRO_5013389069" evidence="3">
    <location>
        <begin position="16"/>
        <end position="164"/>
    </location>
</feature>
<evidence type="ECO:0000313" key="5">
    <source>
        <dbReference type="RefSeq" id="XP_018332690.1"/>
    </source>
</evidence>
<dbReference type="PANTHER" id="PTHR10380:SF173">
    <property type="entry name" value="CUTICULAR PROTEIN 47EF, ISOFORM C-RELATED"/>
    <property type="match status" value="1"/>
</dbReference>
<accession>A0A1W4XJX6</accession>
<dbReference type="InParanoid" id="A0A1W4XJX6"/>
<sequence>MIAFVFPCLFAFAFGARLDNAFYNPNVLAYSGSPTPRPLEPQTFHNIIPILRYSSDNNEDGNYRFAYETGNGIAVQENGHLSGSVPEGPAVVSDGSFSYTGPDGHTYSISYTADENGFRPVGAHIPTPPPIPEAIAKSLIENARSGNDADNGQYRPSVIPAYRF</sequence>
<evidence type="ECO:0000313" key="4">
    <source>
        <dbReference type="Proteomes" id="UP000192223"/>
    </source>
</evidence>
<keyword evidence="3" id="KW-0732">Signal</keyword>
<protein>
    <submittedName>
        <fullName evidence="5">Endocuticle structural glycoprotein SgAbd-4-like</fullName>
    </submittedName>
</protein>
<keyword evidence="4" id="KW-1185">Reference proteome</keyword>
<dbReference type="KEGG" id="apln:108742131"/>